<name>A0A0D0CFU1_9AGAR</name>
<protein>
    <recommendedName>
        <fullName evidence="1">Helitron helicase-like domain-containing protein</fullName>
    </recommendedName>
</protein>
<dbReference type="AlphaFoldDB" id="A0A0D0CFU1"/>
<accession>A0A0D0CFU1</accession>
<organism evidence="2 3">
    <name type="scientific">Collybiopsis luxurians FD-317 M1</name>
    <dbReference type="NCBI Taxonomy" id="944289"/>
    <lineage>
        <taxon>Eukaryota</taxon>
        <taxon>Fungi</taxon>
        <taxon>Dikarya</taxon>
        <taxon>Basidiomycota</taxon>
        <taxon>Agaricomycotina</taxon>
        <taxon>Agaricomycetes</taxon>
        <taxon>Agaricomycetidae</taxon>
        <taxon>Agaricales</taxon>
        <taxon>Marasmiineae</taxon>
        <taxon>Omphalotaceae</taxon>
        <taxon>Collybiopsis</taxon>
        <taxon>Collybiopsis luxurians</taxon>
    </lineage>
</organism>
<evidence type="ECO:0000259" key="1">
    <source>
        <dbReference type="Pfam" id="PF14214"/>
    </source>
</evidence>
<dbReference type="InterPro" id="IPR025476">
    <property type="entry name" value="Helitron_helicase-like"/>
</dbReference>
<reference evidence="2 3" key="1">
    <citation type="submission" date="2014-04" db="EMBL/GenBank/DDBJ databases">
        <title>Evolutionary Origins and Diversification of the Mycorrhizal Mutualists.</title>
        <authorList>
            <consortium name="DOE Joint Genome Institute"/>
            <consortium name="Mycorrhizal Genomics Consortium"/>
            <person name="Kohler A."/>
            <person name="Kuo A."/>
            <person name="Nagy L.G."/>
            <person name="Floudas D."/>
            <person name="Copeland A."/>
            <person name="Barry K.W."/>
            <person name="Cichocki N."/>
            <person name="Veneault-Fourrey C."/>
            <person name="LaButti K."/>
            <person name="Lindquist E.A."/>
            <person name="Lipzen A."/>
            <person name="Lundell T."/>
            <person name="Morin E."/>
            <person name="Murat C."/>
            <person name="Riley R."/>
            <person name="Ohm R."/>
            <person name="Sun H."/>
            <person name="Tunlid A."/>
            <person name="Henrissat B."/>
            <person name="Grigoriev I.V."/>
            <person name="Hibbett D.S."/>
            <person name="Martin F."/>
        </authorList>
    </citation>
    <scope>NUCLEOTIDE SEQUENCE [LARGE SCALE GENOMIC DNA]</scope>
    <source>
        <strain evidence="2 3">FD-317 M1</strain>
    </source>
</reference>
<dbReference type="Proteomes" id="UP000053593">
    <property type="component" value="Unassembled WGS sequence"/>
</dbReference>
<keyword evidence="3" id="KW-1185">Reference proteome</keyword>
<gene>
    <name evidence="2" type="ORF">GYMLUDRAFT_173659</name>
</gene>
<evidence type="ECO:0000313" key="3">
    <source>
        <dbReference type="Proteomes" id="UP000053593"/>
    </source>
</evidence>
<sequence length="142" mass="15699">MLIHYVNYIAEDIPGSMTEVQNMRENMFSIVNCSGLPHIFLTLNPSDTNNPVAQVFAGQNINLDKFFDELDSGVESLMCATCISQNPIAGAQFFHHSVTTLLEILLGTKQANHKGIFGKVSVYYGVVEAQGQGSLHIHMLLW</sequence>
<evidence type="ECO:0000313" key="2">
    <source>
        <dbReference type="EMBL" id="KIK56957.1"/>
    </source>
</evidence>
<dbReference type="OrthoDB" id="432234at2759"/>
<proteinExistence type="predicted"/>
<dbReference type="Pfam" id="PF14214">
    <property type="entry name" value="Helitron_like_N"/>
    <property type="match status" value="1"/>
</dbReference>
<feature type="domain" description="Helitron helicase-like" evidence="1">
    <location>
        <begin position="5"/>
        <end position="141"/>
    </location>
</feature>
<dbReference type="EMBL" id="KN834794">
    <property type="protein sequence ID" value="KIK56957.1"/>
    <property type="molecule type" value="Genomic_DNA"/>
</dbReference>
<dbReference type="HOGENOM" id="CLU_080483_4_0_1"/>